<organism evidence="1 2">
    <name type="scientific">[Clostridium] leptum DSM 753</name>
    <dbReference type="NCBI Taxonomy" id="428125"/>
    <lineage>
        <taxon>Bacteria</taxon>
        <taxon>Bacillati</taxon>
        <taxon>Bacillota</taxon>
        <taxon>Clostridia</taxon>
        <taxon>Eubacteriales</taxon>
        <taxon>Oscillospiraceae</taxon>
        <taxon>Oscillospiraceae incertae sedis</taxon>
    </lineage>
</organism>
<accession>A7VQT0</accession>
<dbReference type="Proteomes" id="UP000003490">
    <property type="component" value="Unassembled WGS sequence"/>
</dbReference>
<sequence length="48" mass="5833">MLSMAFSKNLTRNARIYFQQIMNWSKYTKQKARTKTKCRKIKFVLQSD</sequence>
<dbReference type="EMBL" id="ABCB02000016">
    <property type="protein sequence ID" value="EDO62052.1"/>
    <property type="molecule type" value="Genomic_DNA"/>
</dbReference>
<dbReference type="HOGENOM" id="CLU_3151285_0_0_9"/>
<proteinExistence type="predicted"/>
<comment type="caution">
    <text evidence="1">The sequence shown here is derived from an EMBL/GenBank/DDBJ whole genome shotgun (WGS) entry which is preliminary data.</text>
</comment>
<reference evidence="1 2" key="1">
    <citation type="submission" date="2007-08" db="EMBL/GenBank/DDBJ databases">
        <title>Draft genome sequence of Clostridium leptum (DSM 753).</title>
        <authorList>
            <person name="Sudarsanam P."/>
            <person name="Ley R."/>
            <person name="Guruge J."/>
            <person name="Turnbaugh P.J."/>
            <person name="Mahowald M."/>
            <person name="Liep D."/>
            <person name="Gordon J."/>
        </authorList>
    </citation>
    <scope>NUCLEOTIDE SEQUENCE [LARGE SCALE GENOMIC DNA]</scope>
    <source>
        <strain evidence="1 2">DSM 753</strain>
    </source>
</reference>
<evidence type="ECO:0000313" key="2">
    <source>
        <dbReference type="Proteomes" id="UP000003490"/>
    </source>
</evidence>
<reference evidence="1 2" key="2">
    <citation type="submission" date="2007-08" db="EMBL/GenBank/DDBJ databases">
        <authorList>
            <person name="Fulton L."/>
            <person name="Clifton S."/>
            <person name="Fulton B."/>
            <person name="Xu J."/>
            <person name="Minx P."/>
            <person name="Pepin K.H."/>
            <person name="Johnson M."/>
            <person name="Thiruvilangam P."/>
            <person name="Bhonagiri V."/>
            <person name="Nash W.E."/>
            <person name="Wang C."/>
            <person name="Mardis E.R."/>
            <person name="Wilson R.K."/>
        </authorList>
    </citation>
    <scope>NUCLEOTIDE SEQUENCE [LARGE SCALE GENOMIC DNA]</scope>
    <source>
        <strain evidence="1 2">DSM 753</strain>
    </source>
</reference>
<name>A7VQT0_9FIRM</name>
<evidence type="ECO:0000313" key="1">
    <source>
        <dbReference type="EMBL" id="EDO62052.1"/>
    </source>
</evidence>
<gene>
    <name evidence="1" type="ORF">CLOLEP_00912</name>
</gene>
<protein>
    <submittedName>
        <fullName evidence="1">Uncharacterized protein</fullName>
    </submittedName>
</protein>
<dbReference type="AlphaFoldDB" id="A7VQT0"/>